<dbReference type="AlphaFoldDB" id="A0A7C0ZGS3"/>
<dbReference type="EC" id="2.4.2.45" evidence="6"/>
<name>A0A7C0ZGS3_UNCW3</name>
<feature type="transmembrane region" description="Helical" evidence="5">
    <location>
        <begin position="255"/>
        <end position="276"/>
    </location>
</feature>
<dbReference type="Proteomes" id="UP000885847">
    <property type="component" value="Unassembled WGS sequence"/>
</dbReference>
<sequence>MGLEEPILVPSPAARISASIPTSLNCYRPMASMINILFRIQMSSQASLDILFFRGKLSSMEYVRLLRPKQWTKNLLLFAGALFSFSFHLDSLLRVLIGFILFCGISGAVYIINDIADREVDRLHPTKKDRPIASGRVGVTQAFIFAILLILAVLVTSFLIDRGFFWIVIIYLVINILYTFWLKHVVILDIFVIAFGFILRAVAGVEIIDVPLSKWFILTTLFLSLFLATSKRRHELLYIEEERRRKVVNLYTPKLLDVFNTIFSTSTIVMFALYIITEHPEYWVSMIFVIYGILRYLYLVYATGGGGEPEKILINDPYILTDVILFILNIVIIYLWKGV</sequence>
<dbReference type="InterPro" id="IPR044878">
    <property type="entry name" value="UbiA_sf"/>
</dbReference>
<dbReference type="NCBIfam" id="NF008978">
    <property type="entry name" value="PRK12324.1-4"/>
    <property type="match status" value="1"/>
</dbReference>
<dbReference type="GO" id="GO:0016757">
    <property type="term" value="F:glycosyltransferase activity"/>
    <property type="evidence" value="ECO:0007669"/>
    <property type="project" value="UniProtKB-KW"/>
</dbReference>
<evidence type="ECO:0000256" key="2">
    <source>
        <dbReference type="ARBA" id="ARBA00022692"/>
    </source>
</evidence>
<comment type="caution">
    <text evidence="6">The sequence shown here is derived from an EMBL/GenBank/DDBJ whole genome shotgun (WGS) entry which is preliminary data.</text>
</comment>
<evidence type="ECO:0000313" key="6">
    <source>
        <dbReference type="EMBL" id="HDI82543.1"/>
    </source>
</evidence>
<dbReference type="GO" id="GO:0005886">
    <property type="term" value="C:plasma membrane"/>
    <property type="evidence" value="ECO:0007669"/>
    <property type="project" value="TreeGrafter"/>
</dbReference>
<feature type="transmembrane region" description="Helical" evidence="5">
    <location>
        <begin position="95"/>
        <end position="116"/>
    </location>
</feature>
<accession>A0A7C0ZGS3</accession>
<dbReference type="PANTHER" id="PTHR11048:SF5">
    <property type="entry name" value="DECAPRENYL-PHOSPHATE PHOSPHORIBOSYLTRANSFERASE"/>
    <property type="match status" value="1"/>
</dbReference>
<feature type="transmembrane region" description="Helical" evidence="5">
    <location>
        <begin position="282"/>
        <end position="301"/>
    </location>
</feature>
<feature type="transmembrane region" description="Helical" evidence="5">
    <location>
        <begin position="164"/>
        <end position="181"/>
    </location>
</feature>
<keyword evidence="4 5" id="KW-0472">Membrane</keyword>
<evidence type="ECO:0000256" key="3">
    <source>
        <dbReference type="ARBA" id="ARBA00022989"/>
    </source>
</evidence>
<organism evidence="6">
    <name type="scientific">candidate division WOR-3 bacterium</name>
    <dbReference type="NCBI Taxonomy" id="2052148"/>
    <lineage>
        <taxon>Bacteria</taxon>
        <taxon>Bacteria division WOR-3</taxon>
    </lineage>
</organism>
<dbReference type="InterPro" id="IPR000537">
    <property type="entry name" value="UbiA_prenyltransferase"/>
</dbReference>
<dbReference type="GO" id="GO:0016765">
    <property type="term" value="F:transferase activity, transferring alkyl or aryl (other than methyl) groups"/>
    <property type="evidence" value="ECO:0007669"/>
    <property type="project" value="InterPro"/>
</dbReference>
<feature type="transmembrane region" description="Helical" evidence="5">
    <location>
        <begin position="186"/>
        <end position="203"/>
    </location>
</feature>
<evidence type="ECO:0000256" key="4">
    <source>
        <dbReference type="ARBA" id="ARBA00023136"/>
    </source>
</evidence>
<feature type="transmembrane region" description="Helical" evidence="5">
    <location>
        <begin position="137"/>
        <end position="158"/>
    </location>
</feature>
<dbReference type="Pfam" id="PF01040">
    <property type="entry name" value="UbiA"/>
    <property type="match status" value="1"/>
</dbReference>
<dbReference type="CDD" id="cd13963">
    <property type="entry name" value="PT_UbiA_2"/>
    <property type="match status" value="1"/>
</dbReference>
<feature type="transmembrane region" description="Helical" evidence="5">
    <location>
        <begin position="215"/>
        <end position="234"/>
    </location>
</feature>
<dbReference type="Gene3D" id="1.10.357.140">
    <property type="entry name" value="UbiA prenyltransferase"/>
    <property type="match status" value="1"/>
</dbReference>
<dbReference type="InterPro" id="IPR039653">
    <property type="entry name" value="Prenyltransferase"/>
</dbReference>
<protein>
    <submittedName>
        <fullName evidence="6">Decaprenyl-phosphate phosphoribosyltransferase</fullName>
        <ecNumber evidence="6">2.4.2.45</ecNumber>
    </submittedName>
</protein>
<reference evidence="6" key="1">
    <citation type="journal article" date="2020" name="mSystems">
        <title>Genome- and Community-Level Interaction Insights into Carbon Utilization and Element Cycling Functions of Hydrothermarchaeota in Hydrothermal Sediment.</title>
        <authorList>
            <person name="Zhou Z."/>
            <person name="Liu Y."/>
            <person name="Xu W."/>
            <person name="Pan J."/>
            <person name="Luo Z.H."/>
            <person name="Li M."/>
        </authorList>
    </citation>
    <scope>NUCLEOTIDE SEQUENCE [LARGE SCALE GENOMIC DNA]</scope>
    <source>
        <strain evidence="6">HyVt-102</strain>
    </source>
</reference>
<proteinExistence type="predicted"/>
<keyword evidence="2 5" id="KW-0812">Transmembrane</keyword>
<keyword evidence="6" id="KW-0808">Transferase</keyword>
<keyword evidence="3 5" id="KW-1133">Transmembrane helix</keyword>
<dbReference type="EMBL" id="DQWE01000088">
    <property type="protein sequence ID" value="HDI82543.1"/>
    <property type="molecule type" value="Genomic_DNA"/>
</dbReference>
<comment type="subcellular location">
    <subcellularLocation>
        <location evidence="1">Membrane</location>
        <topology evidence="1">Multi-pass membrane protein</topology>
    </subcellularLocation>
</comment>
<evidence type="ECO:0000256" key="5">
    <source>
        <dbReference type="SAM" id="Phobius"/>
    </source>
</evidence>
<keyword evidence="6" id="KW-0328">Glycosyltransferase</keyword>
<dbReference type="PANTHER" id="PTHR11048">
    <property type="entry name" value="PRENYLTRANSFERASES"/>
    <property type="match status" value="1"/>
</dbReference>
<dbReference type="GO" id="GO:0009247">
    <property type="term" value="P:glycolipid biosynthetic process"/>
    <property type="evidence" value="ECO:0007669"/>
    <property type="project" value="TreeGrafter"/>
</dbReference>
<evidence type="ECO:0000256" key="1">
    <source>
        <dbReference type="ARBA" id="ARBA00004141"/>
    </source>
</evidence>
<feature type="transmembrane region" description="Helical" evidence="5">
    <location>
        <begin position="313"/>
        <end position="336"/>
    </location>
</feature>
<gene>
    <name evidence="6" type="ORF">ENF18_01970</name>
</gene>